<evidence type="ECO:0000313" key="5">
    <source>
        <dbReference type="EMBL" id="NYZ23717.1"/>
    </source>
</evidence>
<dbReference type="Gene3D" id="3.40.1410.10">
    <property type="entry name" value="Chorismate lyase-like"/>
    <property type="match status" value="1"/>
</dbReference>
<evidence type="ECO:0000256" key="3">
    <source>
        <dbReference type="ARBA" id="ARBA00023163"/>
    </source>
</evidence>
<dbReference type="SMART" id="SM00345">
    <property type="entry name" value="HTH_GNTR"/>
    <property type="match status" value="1"/>
</dbReference>
<feature type="domain" description="HTH gntR-type" evidence="4">
    <location>
        <begin position="18"/>
        <end position="86"/>
    </location>
</feature>
<dbReference type="InterPro" id="IPR036390">
    <property type="entry name" value="WH_DNA-bd_sf"/>
</dbReference>
<name>A0ABX2TH95_9PROT</name>
<keyword evidence="6" id="KW-1185">Reference proteome</keyword>
<dbReference type="PANTHER" id="PTHR44846:SF1">
    <property type="entry name" value="MANNOSYL-D-GLYCERATE TRANSPORT_METABOLISM SYSTEM REPRESSOR MNGR-RELATED"/>
    <property type="match status" value="1"/>
</dbReference>
<dbReference type="CDD" id="cd07377">
    <property type="entry name" value="WHTH_GntR"/>
    <property type="match status" value="1"/>
</dbReference>
<dbReference type="SMART" id="SM00866">
    <property type="entry name" value="UTRA"/>
    <property type="match status" value="1"/>
</dbReference>
<dbReference type="PROSITE" id="PS50949">
    <property type="entry name" value="HTH_GNTR"/>
    <property type="match status" value="1"/>
</dbReference>
<evidence type="ECO:0000259" key="4">
    <source>
        <dbReference type="PROSITE" id="PS50949"/>
    </source>
</evidence>
<reference evidence="5 6" key="1">
    <citation type="submission" date="2020-05" db="EMBL/GenBank/DDBJ databases">
        <title>Azospirillum oleiclasticum sp. nov, a nitrogen-fixing and heavy crude oil-emulsifying bacterium isolated from the crude oil of Yumen Oilfield.</title>
        <authorList>
            <person name="Wu D."/>
            <person name="Cai M."/>
            <person name="Zhang X."/>
        </authorList>
    </citation>
    <scope>NUCLEOTIDE SEQUENCE [LARGE SCALE GENOMIC DNA]</scope>
    <source>
        <strain evidence="5 6">ROY-1-1-2</strain>
    </source>
</reference>
<dbReference type="Pfam" id="PF00392">
    <property type="entry name" value="GntR"/>
    <property type="match status" value="1"/>
</dbReference>
<keyword evidence="2" id="KW-0238">DNA-binding</keyword>
<dbReference type="Pfam" id="PF07702">
    <property type="entry name" value="UTRA"/>
    <property type="match status" value="1"/>
</dbReference>
<evidence type="ECO:0000256" key="2">
    <source>
        <dbReference type="ARBA" id="ARBA00023125"/>
    </source>
</evidence>
<dbReference type="SUPFAM" id="SSF64288">
    <property type="entry name" value="Chorismate lyase-like"/>
    <property type="match status" value="1"/>
</dbReference>
<dbReference type="Proteomes" id="UP000584642">
    <property type="component" value="Unassembled WGS sequence"/>
</dbReference>
<evidence type="ECO:0000256" key="1">
    <source>
        <dbReference type="ARBA" id="ARBA00023015"/>
    </source>
</evidence>
<evidence type="ECO:0000313" key="6">
    <source>
        <dbReference type="Proteomes" id="UP000584642"/>
    </source>
</evidence>
<gene>
    <name evidence="5" type="ORF">HND93_28795</name>
</gene>
<protein>
    <submittedName>
        <fullName evidence="5">GntR family transcriptional regulator</fullName>
    </submittedName>
</protein>
<keyword evidence="3" id="KW-0804">Transcription</keyword>
<dbReference type="InterPro" id="IPR050679">
    <property type="entry name" value="Bact_HTH_transcr_reg"/>
</dbReference>
<dbReference type="InterPro" id="IPR028978">
    <property type="entry name" value="Chorismate_lyase_/UTRA_dom_sf"/>
</dbReference>
<dbReference type="InterPro" id="IPR011663">
    <property type="entry name" value="UTRA"/>
</dbReference>
<organism evidence="5 6">
    <name type="scientific">Azospirillum oleiclasticum</name>
    <dbReference type="NCBI Taxonomy" id="2735135"/>
    <lineage>
        <taxon>Bacteria</taxon>
        <taxon>Pseudomonadati</taxon>
        <taxon>Pseudomonadota</taxon>
        <taxon>Alphaproteobacteria</taxon>
        <taxon>Rhodospirillales</taxon>
        <taxon>Azospirillaceae</taxon>
        <taxon>Azospirillum</taxon>
    </lineage>
</organism>
<dbReference type="Gene3D" id="1.10.10.10">
    <property type="entry name" value="Winged helix-like DNA-binding domain superfamily/Winged helix DNA-binding domain"/>
    <property type="match status" value="1"/>
</dbReference>
<dbReference type="SUPFAM" id="SSF46785">
    <property type="entry name" value="Winged helix' DNA-binding domain"/>
    <property type="match status" value="1"/>
</dbReference>
<keyword evidence="1" id="KW-0805">Transcription regulation</keyword>
<dbReference type="EMBL" id="JABFDB010000031">
    <property type="protein sequence ID" value="NYZ23717.1"/>
    <property type="molecule type" value="Genomic_DNA"/>
</dbReference>
<sequence length="254" mass="28608">MDKPMDRPADKTETDREPTRYEEVVRALLAEIDGDAYEIGDRLPTEHELCARFGVSRHTVREALRRLQEMGIILRRQGSGSVLAAKRADGRFVNSISSLDELLQYATTTRLEILSVDRIVVEGDLAARLGCRADTQWFRIAALRRALETESPFCYVEVYIDGAFPEVVRDLDEVRYAFYATLEQRYGLRIAEVMQDVEAAPASANVASRLHVARGSPTLVITRRYFTDAGALVEVAVNSFPGAAFRYSMSLRRQ</sequence>
<comment type="caution">
    <text evidence="5">The sequence shown here is derived from an EMBL/GenBank/DDBJ whole genome shotgun (WGS) entry which is preliminary data.</text>
</comment>
<dbReference type="PANTHER" id="PTHR44846">
    <property type="entry name" value="MANNOSYL-D-GLYCERATE TRANSPORT/METABOLISM SYSTEM REPRESSOR MNGR-RELATED"/>
    <property type="match status" value="1"/>
</dbReference>
<dbReference type="InterPro" id="IPR036388">
    <property type="entry name" value="WH-like_DNA-bd_sf"/>
</dbReference>
<accession>A0ABX2TH95</accession>
<proteinExistence type="predicted"/>
<dbReference type="InterPro" id="IPR000524">
    <property type="entry name" value="Tscrpt_reg_HTH_GntR"/>
</dbReference>
<dbReference type="PRINTS" id="PR00035">
    <property type="entry name" value="HTHGNTR"/>
</dbReference>